<keyword evidence="2" id="KW-1185">Reference proteome</keyword>
<proteinExistence type="predicted"/>
<dbReference type="Proteomes" id="UP000824533">
    <property type="component" value="Linkage Group LG05"/>
</dbReference>
<gene>
    <name evidence="1" type="ORF">K1T71_003357</name>
</gene>
<protein>
    <submittedName>
        <fullName evidence="1">Uncharacterized protein</fullName>
    </submittedName>
</protein>
<evidence type="ECO:0000313" key="2">
    <source>
        <dbReference type="Proteomes" id="UP000824533"/>
    </source>
</evidence>
<organism evidence="1 2">
    <name type="scientific">Dendrolimus kikuchii</name>
    <dbReference type="NCBI Taxonomy" id="765133"/>
    <lineage>
        <taxon>Eukaryota</taxon>
        <taxon>Metazoa</taxon>
        <taxon>Ecdysozoa</taxon>
        <taxon>Arthropoda</taxon>
        <taxon>Hexapoda</taxon>
        <taxon>Insecta</taxon>
        <taxon>Pterygota</taxon>
        <taxon>Neoptera</taxon>
        <taxon>Endopterygota</taxon>
        <taxon>Lepidoptera</taxon>
        <taxon>Glossata</taxon>
        <taxon>Ditrysia</taxon>
        <taxon>Bombycoidea</taxon>
        <taxon>Lasiocampidae</taxon>
        <taxon>Dendrolimus</taxon>
    </lineage>
</organism>
<accession>A0ACC1DCE5</accession>
<evidence type="ECO:0000313" key="1">
    <source>
        <dbReference type="EMBL" id="KAJ0181272.1"/>
    </source>
</evidence>
<comment type="caution">
    <text evidence="1">The sequence shown here is derived from an EMBL/GenBank/DDBJ whole genome shotgun (WGS) entry which is preliminary data.</text>
</comment>
<name>A0ACC1DCE5_9NEOP</name>
<reference evidence="1 2" key="1">
    <citation type="journal article" date="2021" name="Front. Genet.">
        <title>Chromosome-Level Genome Assembly Reveals Significant Gene Expansion in the Toll and IMD Signaling Pathways of Dendrolimus kikuchii.</title>
        <authorList>
            <person name="Zhou J."/>
            <person name="Wu P."/>
            <person name="Xiong Z."/>
            <person name="Liu N."/>
            <person name="Zhao N."/>
            <person name="Ji M."/>
            <person name="Qiu Y."/>
            <person name="Yang B."/>
        </authorList>
    </citation>
    <scope>NUCLEOTIDE SEQUENCE [LARGE SCALE GENOMIC DNA]</scope>
    <source>
        <strain evidence="1">Ann1</strain>
    </source>
</reference>
<dbReference type="EMBL" id="CM034391">
    <property type="protein sequence ID" value="KAJ0181272.1"/>
    <property type="molecule type" value="Genomic_DNA"/>
</dbReference>
<sequence>MSNSDREANLISLLNTEIALRPKDTNLHIRLINYYLGTNKYELAFEHICNIEFTSKAFINNITWYETLIDLLKQTSHNTDWLYQLILLTVKERICYLSLSEIPSGTSKSLVESNELLYEYDQALELVSKEGDSSEYGEFHTALLQHHRGQFALHSATFLLKKAKKNQLNWNIAIKSAAPLMLIAWHAEPINPKIHWISLAPEKQCIAVNRWYAEANYRCSQSGHYLLRNFQNKSQAFLDEIHQCCSGKHWKDNLYEKLFASRNYLAEIETSHFASKAYYNRPILRLPRKTEVEKYDDHAQKVYANSLHHFIWILINYKNYAHFNCTTFDMLTSSTISSGLESLNKIDIQAFLYCAALTTQQKLSTSTYIITNKPSVLPANITDILCTLPQMKWWECAYIFSQNELVTELTDIRSTLRRGIEVVRCVDNHSLDPLLLCSLGEIFKEKGQLISNPEDKSHLEERAFLYYSSAIPLLEKLNRKIVVEMSNNRMFDYTHKNPSTEELTALIEQSKLFVAIKHYHEDKLDTVIDLLCNMKSIQTYYYLSQTYKKIALEKKKIYEDFTSETEEKCVAFLSKAKVLAFKALDKFKEVSFSKSDPMYFKTQELLKDIDTQLYMIRRQTDKDNINYYLSDFNNSYENMPMKQSVIYRDLDSTSKPIAKSNTTRNNNRTATDSHLLESKRIYHRYLESIESEKKSLQERDITINDFMEQIENSFKENNTFKHKMMSTVNQSIQNITDQCKQLKIPLDQAKNQIHTFTNNCKDVGYLKQHIEELKKVVNQLKKCSSQQTIGENDLYNLAKDYRTNNTVSGLASQLSSITQQDIPSINQGIVPSNPYQFYHQSTNTLPNYYSKFTQPFTVPEPPQKVNPAMTQIQDTYSRREKTNLSVSPIINPSSVRPQVSDIKTMPFIPPFSFITTTANEPKVSKAVESSFSTCETIAPKEVSQSLPINTVITSSDPTSICKFTPTPVFSINTHHKKYETLSESTSVENYDQFPDFKQIAPHPAEIKVTTGEEDETVLFKSRAKLFRFTDKRWKERGLGEMKLLKHNVTGKVRVLMRREQVHKICANHIITSDMEIKPMKNETNAYFWVANDFADEVLLWEKFCIRFKTADIAHNFYETFEKARFAVSNPTESTKNKSVLAIDKNITEAPLKEHSKQIMITHLGKATTGGFGFSSTPTFKAVQEDETSINNFLNEPNVLSEINNTFIDNYDPCPGFKPIEPLPAEVKVTTGEEDETVIFSSRAKLFRFTDKRWKERGLGEMKLLKHNVTGKVRVLMRREQVHKICANHIITWDMEIKPMKNETNAFFWVANDFADEDLLLEMFCIRFKTADIAHNFYNTFEKARLEVPNPTERTKNKSVLAIDKNITEAPLKEHSNQIMMTHLGKATTGGFAFSSTPTFKAVQEDETSINAFLNESNVLSEISNTSIENYDSCPGFKPIVLLPAEVKVTTGEEDETVIFSSRAKLFRFADKRWKERGLGKMKLLKHNVTGKVRVLMRREQVQKICANHIITWDMEIKPMRNETNAYFWVANDFSDEVLLLEMFCICFKTADIAHNFYDTFEKARLEVPNPTERTKNKSVLAIDKNITEAPQKT</sequence>